<keyword evidence="1" id="KW-0732">Signal</keyword>
<dbReference type="EMBL" id="JALLPB020000037">
    <property type="protein sequence ID" value="KAL3823488.1"/>
    <property type="molecule type" value="Genomic_DNA"/>
</dbReference>
<dbReference type="Proteomes" id="UP001530377">
    <property type="component" value="Unassembled WGS sequence"/>
</dbReference>
<gene>
    <name evidence="2" type="ORF">ACHAXA_010248</name>
</gene>
<name>A0ABD3SGI1_9STRA</name>
<evidence type="ECO:0000313" key="2">
    <source>
        <dbReference type="EMBL" id="KAL3823488.1"/>
    </source>
</evidence>
<reference evidence="2 3" key="1">
    <citation type="submission" date="2024-10" db="EMBL/GenBank/DDBJ databases">
        <title>Updated reference genomes for cyclostephanoid diatoms.</title>
        <authorList>
            <person name="Roberts W.R."/>
            <person name="Alverson A.J."/>
        </authorList>
    </citation>
    <scope>NUCLEOTIDE SEQUENCE [LARGE SCALE GENOMIC DNA]</scope>
    <source>
        <strain evidence="2 3">AJA228-03</strain>
    </source>
</reference>
<keyword evidence="3" id="KW-1185">Reference proteome</keyword>
<protein>
    <submittedName>
        <fullName evidence="2">Uncharacterized protein</fullName>
    </submittedName>
</protein>
<feature type="chain" id="PRO_5044865850" evidence="1">
    <location>
        <begin position="18"/>
        <end position="240"/>
    </location>
</feature>
<accession>A0ABD3SGI1</accession>
<dbReference type="AlphaFoldDB" id="A0ABD3SGI1"/>
<sequence>MIRLSLFLSASIITASAFSAPSVIRSSMAPRGATLSSHEVLDNPMFIPPPPAEEGRHTPDELIAIAKRFLVDSNGLGGDPSLLAENFTFEGPVVGPLTKDAFVKAIGSVDFPRAFPNWIPQFYGFHVDPLEPMANRVWYTARGRGINEGPLPPFAPEGSGREVVNPPQVCSITIDHDTGLITRYTIGYVVDRSVGNTGGLGGLYGILYAIGTPLPFPEARPWKKSWQYGVFQKIGALLQR</sequence>
<comment type="caution">
    <text evidence="2">The sequence shown here is derived from an EMBL/GenBank/DDBJ whole genome shotgun (WGS) entry which is preliminary data.</text>
</comment>
<evidence type="ECO:0000256" key="1">
    <source>
        <dbReference type="SAM" id="SignalP"/>
    </source>
</evidence>
<evidence type="ECO:0000313" key="3">
    <source>
        <dbReference type="Proteomes" id="UP001530377"/>
    </source>
</evidence>
<feature type="signal peptide" evidence="1">
    <location>
        <begin position="1"/>
        <end position="17"/>
    </location>
</feature>
<proteinExistence type="predicted"/>
<organism evidence="2 3">
    <name type="scientific">Cyclostephanos tholiformis</name>
    <dbReference type="NCBI Taxonomy" id="382380"/>
    <lineage>
        <taxon>Eukaryota</taxon>
        <taxon>Sar</taxon>
        <taxon>Stramenopiles</taxon>
        <taxon>Ochrophyta</taxon>
        <taxon>Bacillariophyta</taxon>
        <taxon>Coscinodiscophyceae</taxon>
        <taxon>Thalassiosirophycidae</taxon>
        <taxon>Stephanodiscales</taxon>
        <taxon>Stephanodiscaceae</taxon>
        <taxon>Cyclostephanos</taxon>
    </lineage>
</organism>